<dbReference type="GO" id="GO:0005886">
    <property type="term" value="C:plasma membrane"/>
    <property type="evidence" value="ECO:0007669"/>
    <property type="project" value="UniProtKB-SubCell"/>
</dbReference>
<feature type="transmembrane region" description="Helical" evidence="7">
    <location>
        <begin position="212"/>
        <end position="238"/>
    </location>
</feature>
<evidence type="ECO:0000313" key="9">
    <source>
        <dbReference type="EMBL" id="MBB6168705.1"/>
    </source>
</evidence>
<dbReference type="PANTHER" id="PTHR32243">
    <property type="entry name" value="MALTOSE TRANSPORT SYSTEM PERMEASE-RELATED"/>
    <property type="match status" value="1"/>
</dbReference>
<dbReference type="AlphaFoldDB" id="A0A841K8S2"/>
<comment type="caution">
    <text evidence="9">The sequence shown here is derived from an EMBL/GenBank/DDBJ whole genome shotgun (WGS) entry which is preliminary data.</text>
</comment>
<dbReference type="InterPro" id="IPR000515">
    <property type="entry name" value="MetI-like"/>
</dbReference>
<keyword evidence="10" id="KW-1185">Reference proteome</keyword>
<feature type="transmembrane region" description="Helical" evidence="7">
    <location>
        <begin position="156"/>
        <end position="175"/>
    </location>
</feature>
<feature type="transmembrane region" description="Helical" evidence="7">
    <location>
        <begin position="123"/>
        <end position="144"/>
    </location>
</feature>
<dbReference type="Pfam" id="PF00528">
    <property type="entry name" value="BPD_transp_1"/>
    <property type="match status" value="1"/>
</dbReference>
<keyword evidence="6 7" id="KW-0472">Membrane</keyword>
<dbReference type="SUPFAM" id="SSF161098">
    <property type="entry name" value="MetI-like"/>
    <property type="match status" value="1"/>
</dbReference>
<evidence type="ECO:0000256" key="7">
    <source>
        <dbReference type="RuleBase" id="RU363032"/>
    </source>
</evidence>
<feature type="domain" description="ABC transmembrane type-1" evidence="8">
    <location>
        <begin position="88"/>
        <end position="279"/>
    </location>
</feature>
<dbReference type="CDD" id="cd06261">
    <property type="entry name" value="TM_PBP2"/>
    <property type="match status" value="1"/>
</dbReference>
<evidence type="ECO:0000259" key="8">
    <source>
        <dbReference type="PROSITE" id="PS50928"/>
    </source>
</evidence>
<dbReference type="Gene3D" id="1.10.3720.10">
    <property type="entry name" value="MetI-like"/>
    <property type="match status" value="1"/>
</dbReference>
<sequence>MPRPATEPAVVSPYYLGLRNRERLARFAAYVLLVLAIVIVFFPLAWMATVSVRPNLEVTRMPPDWIPEIFTWEPYAKIFTTPRYLVVFANTMVISLVVTALSLVLGAMAAYALARFRFAGQRAVLMFLITTQMFPLVLLCIPYFRIFITLGLYDTRTALVIVYLTFTLPFCILMLRSYFLNIPRDIEEAAMVDGCSRLGAIFRTLVPMSYPAFVGAGLYTFLLAWNEFLFAVVLIESWENRVLTMAIYSLMAEFVTEWNMMMAFSVLASLPLVVAFIFLQKYMVQGMTAGALTS</sequence>
<dbReference type="InterPro" id="IPR050901">
    <property type="entry name" value="BP-dep_ABC_trans_perm"/>
</dbReference>
<organism evidence="9 10">
    <name type="scientific">Chelatococcus composti</name>
    <dbReference type="NCBI Taxonomy" id="1743235"/>
    <lineage>
        <taxon>Bacteria</taxon>
        <taxon>Pseudomonadati</taxon>
        <taxon>Pseudomonadota</taxon>
        <taxon>Alphaproteobacteria</taxon>
        <taxon>Hyphomicrobiales</taxon>
        <taxon>Chelatococcaceae</taxon>
        <taxon>Chelatococcus</taxon>
    </lineage>
</organism>
<feature type="transmembrane region" description="Helical" evidence="7">
    <location>
        <begin position="84"/>
        <end position="111"/>
    </location>
</feature>
<dbReference type="RefSeq" id="WP_183335038.1">
    <property type="nucleotide sequence ID" value="NZ_BMHX01000005.1"/>
</dbReference>
<evidence type="ECO:0000256" key="1">
    <source>
        <dbReference type="ARBA" id="ARBA00004651"/>
    </source>
</evidence>
<comment type="subcellular location">
    <subcellularLocation>
        <location evidence="1 7">Cell membrane</location>
        <topology evidence="1 7">Multi-pass membrane protein</topology>
    </subcellularLocation>
</comment>
<keyword evidence="3" id="KW-1003">Cell membrane</keyword>
<dbReference type="EMBL" id="JACHEH010000005">
    <property type="protein sequence ID" value="MBB6168705.1"/>
    <property type="molecule type" value="Genomic_DNA"/>
</dbReference>
<dbReference type="PANTHER" id="PTHR32243:SF18">
    <property type="entry name" value="INNER MEMBRANE ABC TRANSPORTER PERMEASE PROTEIN YCJP"/>
    <property type="match status" value="1"/>
</dbReference>
<accession>A0A841K8S2</accession>
<dbReference type="InterPro" id="IPR035906">
    <property type="entry name" value="MetI-like_sf"/>
</dbReference>
<protein>
    <submittedName>
        <fullName evidence="9">Multiple sugar transport system permease protein</fullName>
    </submittedName>
</protein>
<proteinExistence type="inferred from homology"/>
<evidence type="ECO:0000256" key="4">
    <source>
        <dbReference type="ARBA" id="ARBA00022692"/>
    </source>
</evidence>
<feature type="transmembrane region" description="Helical" evidence="7">
    <location>
        <begin position="27"/>
        <end position="48"/>
    </location>
</feature>
<keyword evidence="5 7" id="KW-1133">Transmembrane helix</keyword>
<keyword evidence="9" id="KW-0762">Sugar transport</keyword>
<name>A0A841K8S2_9HYPH</name>
<comment type="similarity">
    <text evidence="7">Belongs to the binding-protein-dependent transport system permease family.</text>
</comment>
<evidence type="ECO:0000256" key="3">
    <source>
        <dbReference type="ARBA" id="ARBA00022475"/>
    </source>
</evidence>
<keyword evidence="4 7" id="KW-0812">Transmembrane</keyword>
<keyword evidence="2 7" id="KW-0813">Transport</keyword>
<reference evidence="9 10" key="1">
    <citation type="submission" date="2020-08" db="EMBL/GenBank/DDBJ databases">
        <title>Genomic Encyclopedia of Type Strains, Phase IV (KMG-IV): sequencing the most valuable type-strain genomes for metagenomic binning, comparative biology and taxonomic classification.</title>
        <authorList>
            <person name="Goeker M."/>
        </authorList>
    </citation>
    <scope>NUCLEOTIDE SEQUENCE [LARGE SCALE GENOMIC DNA]</scope>
    <source>
        <strain evidence="9 10">DSM 101465</strain>
    </source>
</reference>
<evidence type="ECO:0000256" key="5">
    <source>
        <dbReference type="ARBA" id="ARBA00022989"/>
    </source>
</evidence>
<evidence type="ECO:0000256" key="6">
    <source>
        <dbReference type="ARBA" id="ARBA00023136"/>
    </source>
</evidence>
<gene>
    <name evidence="9" type="ORF">HNQ73_002342</name>
</gene>
<dbReference type="GO" id="GO:0055085">
    <property type="term" value="P:transmembrane transport"/>
    <property type="evidence" value="ECO:0007669"/>
    <property type="project" value="InterPro"/>
</dbReference>
<feature type="transmembrane region" description="Helical" evidence="7">
    <location>
        <begin position="258"/>
        <end position="279"/>
    </location>
</feature>
<evidence type="ECO:0000256" key="2">
    <source>
        <dbReference type="ARBA" id="ARBA00022448"/>
    </source>
</evidence>
<dbReference type="PROSITE" id="PS50928">
    <property type="entry name" value="ABC_TM1"/>
    <property type="match status" value="1"/>
</dbReference>
<dbReference type="Proteomes" id="UP000588017">
    <property type="component" value="Unassembled WGS sequence"/>
</dbReference>
<evidence type="ECO:0000313" key="10">
    <source>
        <dbReference type="Proteomes" id="UP000588017"/>
    </source>
</evidence>